<dbReference type="Pfam" id="PF03551">
    <property type="entry name" value="PadR"/>
    <property type="match status" value="1"/>
</dbReference>
<dbReference type="EMBL" id="JBHLZP010000201">
    <property type="protein sequence ID" value="MFB9835432.1"/>
    <property type="molecule type" value="Genomic_DNA"/>
</dbReference>
<dbReference type="PANTHER" id="PTHR43252:SF6">
    <property type="entry name" value="NEGATIVE TRANSCRIPTION REGULATOR PADR"/>
    <property type="match status" value="1"/>
</dbReference>
<dbReference type="Gene3D" id="1.10.10.10">
    <property type="entry name" value="Winged helix-like DNA-binding domain superfamily/Winged helix DNA-binding domain"/>
    <property type="match status" value="1"/>
</dbReference>
<comment type="caution">
    <text evidence="2">The sequence shown here is derived from an EMBL/GenBank/DDBJ whole genome shotgun (WGS) entry which is preliminary data.</text>
</comment>
<dbReference type="InterPro" id="IPR036388">
    <property type="entry name" value="WH-like_DNA-bd_sf"/>
</dbReference>
<evidence type="ECO:0000313" key="2">
    <source>
        <dbReference type="EMBL" id="MFB9835432.1"/>
    </source>
</evidence>
<feature type="domain" description="Transcription regulator PadR N-terminal" evidence="1">
    <location>
        <begin position="7"/>
        <end position="79"/>
    </location>
</feature>
<gene>
    <name evidence="2" type="ORF">ACFFNX_24935</name>
</gene>
<dbReference type="InterPro" id="IPR005149">
    <property type="entry name" value="Tscrpt_reg_PadR_N"/>
</dbReference>
<accession>A0ABV5YM06</accession>
<organism evidence="2 3">
    <name type="scientific">Actinoallomurus acaciae</name>
    <dbReference type="NCBI Taxonomy" id="502577"/>
    <lineage>
        <taxon>Bacteria</taxon>
        <taxon>Bacillati</taxon>
        <taxon>Actinomycetota</taxon>
        <taxon>Actinomycetes</taxon>
        <taxon>Streptosporangiales</taxon>
        <taxon>Thermomonosporaceae</taxon>
        <taxon>Actinoallomurus</taxon>
    </lineage>
</organism>
<proteinExistence type="predicted"/>
<dbReference type="PANTHER" id="PTHR43252">
    <property type="entry name" value="TRANSCRIPTIONAL REGULATOR YQJI"/>
    <property type="match status" value="1"/>
</dbReference>
<dbReference type="InterPro" id="IPR036390">
    <property type="entry name" value="WH_DNA-bd_sf"/>
</dbReference>
<dbReference type="RefSeq" id="WP_378206916.1">
    <property type="nucleotide sequence ID" value="NZ_JBHLZP010000201.1"/>
</dbReference>
<keyword evidence="3" id="KW-1185">Reference proteome</keyword>
<name>A0ABV5YM06_9ACTN</name>
<evidence type="ECO:0000313" key="3">
    <source>
        <dbReference type="Proteomes" id="UP001589627"/>
    </source>
</evidence>
<evidence type="ECO:0000259" key="1">
    <source>
        <dbReference type="Pfam" id="PF03551"/>
    </source>
</evidence>
<sequence length="176" mass="19912">MSTGHILLGLLTERPKHGYELKREHDERLPGAKPLAYGQVYATLQRLQRDGKVAVTGVAQDAGPERTVYEITGKGTDDVHRWLDETERPAPYVSSPLFTRVVLALVAEGSADDYLLRQRGAHLERMRELTARKNTAETTVGELLAADYALHHLDADLRWMETARRRIDELTREVRS</sequence>
<reference evidence="2 3" key="1">
    <citation type="submission" date="2024-09" db="EMBL/GenBank/DDBJ databases">
        <authorList>
            <person name="Sun Q."/>
            <person name="Mori K."/>
        </authorList>
    </citation>
    <scope>NUCLEOTIDE SEQUENCE [LARGE SCALE GENOMIC DNA]</scope>
    <source>
        <strain evidence="2 3">TBRC 0563</strain>
    </source>
</reference>
<dbReference type="SUPFAM" id="SSF46785">
    <property type="entry name" value="Winged helix' DNA-binding domain"/>
    <property type="match status" value="1"/>
</dbReference>
<protein>
    <submittedName>
        <fullName evidence="2">PadR family transcriptional regulator</fullName>
    </submittedName>
</protein>
<dbReference type="Proteomes" id="UP001589627">
    <property type="component" value="Unassembled WGS sequence"/>
</dbReference>